<feature type="transmembrane region" description="Helical" evidence="2">
    <location>
        <begin position="7"/>
        <end position="26"/>
    </location>
</feature>
<organism evidence="3 4">
    <name type="scientific">Mesorhizobium captivum</name>
    <dbReference type="NCBI Taxonomy" id="3072319"/>
    <lineage>
        <taxon>Bacteria</taxon>
        <taxon>Pseudomonadati</taxon>
        <taxon>Pseudomonadota</taxon>
        <taxon>Alphaproteobacteria</taxon>
        <taxon>Hyphomicrobiales</taxon>
        <taxon>Phyllobacteriaceae</taxon>
        <taxon>Mesorhizobium</taxon>
    </lineage>
</organism>
<feature type="transmembrane region" description="Helical" evidence="2">
    <location>
        <begin position="32"/>
        <end position="51"/>
    </location>
</feature>
<evidence type="ECO:0000313" key="3">
    <source>
        <dbReference type="EMBL" id="MDX8496588.1"/>
    </source>
</evidence>
<evidence type="ECO:0000256" key="1">
    <source>
        <dbReference type="SAM" id="MobiDB-lite"/>
    </source>
</evidence>
<keyword evidence="2" id="KW-0812">Transmembrane</keyword>
<evidence type="ECO:0000256" key="2">
    <source>
        <dbReference type="SAM" id="Phobius"/>
    </source>
</evidence>
<evidence type="ECO:0000313" key="4">
    <source>
        <dbReference type="Proteomes" id="UP001271249"/>
    </source>
</evidence>
<feature type="region of interest" description="Disordered" evidence="1">
    <location>
        <begin position="145"/>
        <end position="165"/>
    </location>
</feature>
<dbReference type="EMBL" id="JAVIJC010000072">
    <property type="protein sequence ID" value="MDX8496588.1"/>
    <property type="molecule type" value="Genomic_DNA"/>
</dbReference>
<dbReference type="Proteomes" id="UP001271249">
    <property type="component" value="Unassembled WGS sequence"/>
</dbReference>
<accession>A0ABU4ZBB6</accession>
<proteinExistence type="predicted"/>
<dbReference type="RefSeq" id="WP_320230236.1">
    <property type="nucleotide sequence ID" value="NZ_JAVIJC010000072.1"/>
</dbReference>
<sequence>MMIAPVIFALLLGVFIFVILPNAGIARRTLSVGIFLALITVVYVGASELLGRPKPFTLEWRDTAKAQVVGAVPVENQAIYIWLTTPDSTEPRFYVLPWSQQAAQQLQDAMGKAEADGTGVEMRMQTADAGLDTREPMFYARPQPALPVKDYQSGGRPLVYTQPGS</sequence>
<keyword evidence="4" id="KW-1185">Reference proteome</keyword>
<reference evidence="3 4" key="1">
    <citation type="submission" date="2023-08" db="EMBL/GenBank/DDBJ databases">
        <title>Implementing the SeqCode for naming new Mesorhizobium species isolated from Vachellia karroo root nodules.</title>
        <authorList>
            <person name="Van Lill M."/>
        </authorList>
    </citation>
    <scope>NUCLEOTIDE SEQUENCE [LARGE SCALE GENOMIC DNA]</scope>
    <source>
        <strain evidence="3 4">VK22B</strain>
    </source>
</reference>
<comment type="caution">
    <text evidence="3">The sequence shown here is derived from an EMBL/GenBank/DDBJ whole genome shotgun (WGS) entry which is preliminary data.</text>
</comment>
<keyword evidence="2" id="KW-0472">Membrane</keyword>
<protein>
    <submittedName>
        <fullName evidence="3">Uncharacterized protein</fullName>
    </submittedName>
</protein>
<keyword evidence="2" id="KW-1133">Transmembrane helix</keyword>
<gene>
    <name evidence="3" type="ORF">RFN29_34335</name>
</gene>
<name>A0ABU4ZBB6_9HYPH</name>